<feature type="transmembrane region" description="Helical" evidence="3">
    <location>
        <begin position="419"/>
        <end position="440"/>
    </location>
</feature>
<dbReference type="AlphaFoldDB" id="A0A7E4UU43"/>
<keyword evidence="3" id="KW-0472">Membrane</keyword>
<dbReference type="InterPro" id="IPR036259">
    <property type="entry name" value="MFS_trans_sf"/>
</dbReference>
<evidence type="ECO:0000313" key="5">
    <source>
        <dbReference type="Proteomes" id="UP000492821"/>
    </source>
</evidence>
<dbReference type="GO" id="GO:0016020">
    <property type="term" value="C:membrane"/>
    <property type="evidence" value="ECO:0007669"/>
    <property type="project" value="UniProtKB-SubCell"/>
</dbReference>
<feature type="transmembrane region" description="Helical" evidence="3">
    <location>
        <begin position="556"/>
        <end position="574"/>
    </location>
</feature>
<dbReference type="FunFam" id="1.20.1250.20:FF:000664">
    <property type="entry name" value="MonoCarboxylate Transporter family"/>
    <property type="match status" value="1"/>
</dbReference>
<feature type="domain" description="Major facilitator superfamily (MFS) profile" evidence="4">
    <location>
        <begin position="44"/>
        <end position="610"/>
    </location>
</feature>
<feature type="transmembrane region" description="Helical" evidence="3">
    <location>
        <begin position="521"/>
        <end position="544"/>
    </location>
</feature>
<feature type="transmembrane region" description="Helical" evidence="3">
    <location>
        <begin position="137"/>
        <end position="164"/>
    </location>
</feature>
<dbReference type="SUPFAM" id="SSF103473">
    <property type="entry name" value="MFS general substrate transporter"/>
    <property type="match status" value="1"/>
</dbReference>
<feature type="compositionally biased region" description="Polar residues" evidence="2">
    <location>
        <begin position="288"/>
        <end position="298"/>
    </location>
</feature>
<dbReference type="GO" id="GO:0008028">
    <property type="term" value="F:monocarboxylic acid transmembrane transporter activity"/>
    <property type="evidence" value="ECO:0007669"/>
    <property type="project" value="TreeGrafter"/>
</dbReference>
<sequence length="632" mass="68373">MAALHFNSIRRKVVKSVKRRLTMTVEAERKPVGWKPVALDGGYGWVVVFGSFLIHVFADGFVYSFGVIAETIVKEFNCSNAEVSVILSLLTGLMLAAGPVASAVCNRIGCRLTTIIGAVIASAGCAASYFATSTLYLIISVGIVMGTGFGFMYCPAIIIVTMYFEKYRSLATGVTVCGAGVGTAVFGVLIGVLMNSFGWRNVFLIYAGIVLLCVPVGCLYRPVEFAPIYDDEEDESSEAGTKPLHKDNANEIPPKKSLDIADVETPIRAALSHNDINAAEGGMKTIPEDSQSVSSASNLARHKSLGEGIASKQRERADTKTESSGYLNVKDVFYPGSVTALKEYEKEGEKFRSVSSLHSHTLSVKERHRSASTKEAAVLVEEDESEENLDSQATSASRAVAIWHTITKILDLSLFADPVYLLFAISNFLTSIGFNAPPMFMPMLAERSLGLTSASAGQTVSFYGIANIVGRIVFGLVSDRQLPFSWGKDVPRNRLWIYNWALMITGVISCVVFLMTDALIFKGYCFVFGFLISSYVCLTSVVLVDMVGVDRLTSAFGLLLLVQGVATFVGPPIAGKLYDMTGRYDYTFGFCGVCLFISGIMLFAVPLLQKNKAAPVRLDNGTKEAQKSALLH</sequence>
<feature type="transmembrane region" description="Helical" evidence="3">
    <location>
        <begin position="497"/>
        <end position="515"/>
    </location>
</feature>
<proteinExistence type="predicted"/>
<dbReference type="InterPro" id="IPR050327">
    <property type="entry name" value="Proton-linked_MCT"/>
</dbReference>
<keyword evidence="5" id="KW-1185">Reference proteome</keyword>
<name>A0A7E4UU43_PANRE</name>
<feature type="region of interest" description="Disordered" evidence="2">
    <location>
        <begin position="234"/>
        <end position="255"/>
    </location>
</feature>
<comment type="subcellular location">
    <subcellularLocation>
        <location evidence="1">Membrane</location>
        <topology evidence="1">Multi-pass membrane protein</topology>
    </subcellularLocation>
</comment>
<feature type="compositionally biased region" description="Basic and acidic residues" evidence="2">
    <location>
        <begin position="244"/>
        <end position="255"/>
    </location>
</feature>
<dbReference type="CDD" id="cd17352">
    <property type="entry name" value="MFS_MCT_SLC16"/>
    <property type="match status" value="1"/>
</dbReference>
<keyword evidence="3" id="KW-0812">Transmembrane</keyword>
<dbReference type="Gene3D" id="1.20.1250.20">
    <property type="entry name" value="MFS general substrate transporter like domains"/>
    <property type="match status" value="2"/>
</dbReference>
<organism evidence="5 6">
    <name type="scientific">Panagrellus redivivus</name>
    <name type="common">Microworm</name>
    <dbReference type="NCBI Taxonomy" id="6233"/>
    <lineage>
        <taxon>Eukaryota</taxon>
        <taxon>Metazoa</taxon>
        <taxon>Ecdysozoa</taxon>
        <taxon>Nematoda</taxon>
        <taxon>Chromadorea</taxon>
        <taxon>Rhabditida</taxon>
        <taxon>Tylenchina</taxon>
        <taxon>Panagrolaimomorpha</taxon>
        <taxon>Panagrolaimoidea</taxon>
        <taxon>Panagrolaimidae</taxon>
        <taxon>Panagrellus</taxon>
    </lineage>
</organism>
<feature type="transmembrane region" description="Helical" evidence="3">
    <location>
        <begin position="203"/>
        <end position="220"/>
    </location>
</feature>
<keyword evidence="3" id="KW-1133">Transmembrane helix</keyword>
<feature type="region of interest" description="Disordered" evidence="2">
    <location>
        <begin position="280"/>
        <end position="322"/>
    </location>
</feature>
<dbReference type="Proteomes" id="UP000492821">
    <property type="component" value="Unassembled WGS sequence"/>
</dbReference>
<evidence type="ECO:0000313" key="6">
    <source>
        <dbReference type="WBParaSite" id="Pan_g12872.t1"/>
    </source>
</evidence>
<feature type="transmembrane region" description="Helical" evidence="3">
    <location>
        <begin position="176"/>
        <end position="197"/>
    </location>
</feature>
<dbReference type="PANTHER" id="PTHR11360">
    <property type="entry name" value="MONOCARBOXYLATE TRANSPORTER"/>
    <property type="match status" value="1"/>
</dbReference>
<feature type="transmembrane region" description="Helical" evidence="3">
    <location>
        <begin position="43"/>
        <end position="65"/>
    </location>
</feature>
<dbReference type="PANTHER" id="PTHR11360:SF284">
    <property type="entry name" value="EG:103B4.3 PROTEIN-RELATED"/>
    <property type="match status" value="1"/>
</dbReference>
<reference evidence="6" key="2">
    <citation type="submission" date="2020-10" db="UniProtKB">
        <authorList>
            <consortium name="WormBaseParasite"/>
        </authorList>
    </citation>
    <scope>IDENTIFICATION</scope>
</reference>
<dbReference type="InterPro" id="IPR011701">
    <property type="entry name" value="MFS"/>
</dbReference>
<evidence type="ECO:0000256" key="2">
    <source>
        <dbReference type="SAM" id="MobiDB-lite"/>
    </source>
</evidence>
<feature type="transmembrane region" description="Helical" evidence="3">
    <location>
        <begin position="112"/>
        <end position="131"/>
    </location>
</feature>
<protein>
    <submittedName>
        <fullName evidence="6">MFS domain-containing protein</fullName>
    </submittedName>
</protein>
<feature type="transmembrane region" description="Helical" evidence="3">
    <location>
        <begin position="460"/>
        <end position="477"/>
    </location>
</feature>
<dbReference type="PROSITE" id="PS50850">
    <property type="entry name" value="MFS"/>
    <property type="match status" value="1"/>
</dbReference>
<feature type="transmembrane region" description="Helical" evidence="3">
    <location>
        <begin position="85"/>
        <end position="105"/>
    </location>
</feature>
<feature type="transmembrane region" description="Helical" evidence="3">
    <location>
        <begin position="586"/>
        <end position="608"/>
    </location>
</feature>
<dbReference type="InterPro" id="IPR020846">
    <property type="entry name" value="MFS_dom"/>
</dbReference>
<evidence type="ECO:0000256" key="1">
    <source>
        <dbReference type="ARBA" id="ARBA00004141"/>
    </source>
</evidence>
<reference evidence="5" key="1">
    <citation type="journal article" date="2013" name="Genetics">
        <title>The draft genome and transcriptome of Panagrellus redivivus are shaped by the harsh demands of a free-living lifestyle.</title>
        <authorList>
            <person name="Srinivasan J."/>
            <person name="Dillman A.R."/>
            <person name="Macchietto M.G."/>
            <person name="Heikkinen L."/>
            <person name="Lakso M."/>
            <person name="Fracchia K.M."/>
            <person name="Antoshechkin I."/>
            <person name="Mortazavi A."/>
            <person name="Wong G."/>
            <person name="Sternberg P.W."/>
        </authorList>
    </citation>
    <scope>NUCLEOTIDE SEQUENCE [LARGE SCALE GENOMIC DNA]</scope>
    <source>
        <strain evidence="5">MT8872</strain>
    </source>
</reference>
<accession>A0A7E4UU43</accession>
<evidence type="ECO:0000256" key="3">
    <source>
        <dbReference type="SAM" id="Phobius"/>
    </source>
</evidence>
<evidence type="ECO:0000259" key="4">
    <source>
        <dbReference type="PROSITE" id="PS50850"/>
    </source>
</evidence>
<feature type="compositionally biased region" description="Basic and acidic residues" evidence="2">
    <location>
        <begin position="312"/>
        <end position="321"/>
    </location>
</feature>
<dbReference type="Pfam" id="PF07690">
    <property type="entry name" value="MFS_1"/>
    <property type="match status" value="2"/>
</dbReference>
<dbReference type="WBParaSite" id="Pan_g12872.t1">
    <property type="protein sequence ID" value="Pan_g12872.t1"/>
    <property type="gene ID" value="Pan_g12872"/>
</dbReference>